<name>A0A7W7VIT1_9PSEU</name>
<evidence type="ECO:0000313" key="1">
    <source>
        <dbReference type="EMBL" id="MBB4911773.1"/>
    </source>
</evidence>
<dbReference type="EMBL" id="JACHJQ010000011">
    <property type="protein sequence ID" value="MBB4911773.1"/>
    <property type="molecule type" value="Genomic_DNA"/>
</dbReference>
<comment type="caution">
    <text evidence="1">The sequence shown here is derived from an EMBL/GenBank/DDBJ whole genome shotgun (WGS) entry which is preliminary data.</text>
</comment>
<proteinExistence type="predicted"/>
<gene>
    <name evidence="1" type="ORF">FHR82_008044</name>
</gene>
<evidence type="ECO:0000313" key="2">
    <source>
        <dbReference type="Proteomes" id="UP000520767"/>
    </source>
</evidence>
<dbReference type="AlphaFoldDB" id="A0A7W7VIT1"/>
<dbReference type="Gene3D" id="1.10.510.10">
    <property type="entry name" value="Transferase(Phosphotransferase) domain 1"/>
    <property type="match status" value="1"/>
</dbReference>
<dbReference type="Proteomes" id="UP000520767">
    <property type="component" value="Unassembled WGS sequence"/>
</dbReference>
<evidence type="ECO:0008006" key="3">
    <source>
        <dbReference type="Google" id="ProtNLM"/>
    </source>
</evidence>
<sequence>MAAATHSLVLVSEYVPHSLYDWLRDEPASKAELMEQQLTHIVAFLRDHELLHKDGHFGNLRTDGARLCLTDFGLVTSPRFDLSVAERAFVRRNATHDADYAAMRLVNWLATEVCGVSSVPAARNEFVAWCATGGVPPGAPAHVAAILARHAPAAARANSLYWQLFQRVS</sequence>
<protein>
    <recommendedName>
        <fullName evidence="3">Serine/threonine protein kinase</fullName>
    </recommendedName>
</protein>
<organism evidence="1 2">
    <name type="scientific">Actinophytocola algeriensis</name>
    <dbReference type="NCBI Taxonomy" id="1768010"/>
    <lineage>
        <taxon>Bacteria</taxon>
        <taxon>Bacillati</taxon>
        <taxon>Actinomycetota</taxon>
        <taxon>Actinomycetes</taxon>
        <taxon>Pseudonocardiales</taxon>
        <taxon>Pseudonocardiaceae</taxon>
    </lineage>
</organism>
<dbReference type="RefSeq" id="WP_184815781.1">
    <property type="nucleotide sequence ID" value="NZ_JACHJQ010000011.1"/>
</dbReference>
<accession>A0A7W7VIT1</accession>
<keyword evidence="2" id="KW-1185">Reference proteome</keyword>
<reference evidence="1 2" key="1">
    <citation type="submission" date="2020-08" db="EMBL/GenBank/DDBJ databases">
        <title>Genomic Encyclopedia of Type Strains, Phase III (KMG-III): the genomes of soil and plant-associated and newly described type strains.</title>
        <authorList>
            <person name="Whitman W."/>
        </authorList>
    </citation>
    <scope>NUCLEOTIDE SEQUENCE [LARGE SCALE GENOMIC DNA]</scope>
    <source>
        <strain evidence="1 2">CECT 8960</strain>
    </source>
</reference>
<dbReference type="InterPro" id="IPR011009">
    <property type="entry name" value="Kinase-like_dom_sf"/>
</dbReference>
<dbReference type="SUPFAM" id="SSF56112">
    <property type="entry name" value="Protein kinase-like (PK-like)"/>
    <property type="match status" value="1"/>
</dbReference>